<evidence type="ECO:0000313" key="2">
    <source>
        <dbReference type="EMBL" id="KIJ08085.1"/>
    </source>
</evidence>
<accession>A0A0C9SY89</accession>
<reference evidence="3" key="2">
    <citation type="submission" date="2015-01" db="EMBL/GenBank/DDBJ databases">
        <title>Evolutionary Origins and Diversification of the Mycorrhizal Mutualists.</title>
        <authorList>
            <consortium name="DOE Joint Genome Institute"/>
            <consortium name="Mycorrhizal Genomics Consortium"/>
            <person name="Kohler A."/>
            <person name="Kuo A."/>
            <person name="Nagy L.G."/>
            <person name="Floudas D."/>
            <person name="Copeland A."/>
            <person name="Barry K.W."/>
            <person name="Cichocki N."/>
            <person name="Veneault-Fourrey C."/>
            <person name="LaButti K."/>
            <person name="Lindquist E.A."/>
            <person name="Lipzen A."/>
            <person name="Lundell T."/>
            <person name="Morin E."/>
            <person name="Murat C."/>
            <person name="Riley R."/>
            <person name="Ohm R."/>
            <person name="Sun H."/>
            <person name="Tunlid A."/>
            <person name="Henrissat B."/>
            <person name="Grigoriev I.V."/>
            <person name="Hibbett D.S."/>
            <person name="Martin F."/>
        </authorList>
    </citation>
    <scope>NUCLEOTIDE SEQUENCE [LARGE SCALE GENOMIC DNA]</scope>
    <source>
        <strain evidence="3">ATCC 200175</strain>
    </source>
</reference>
<dbReference type="AlphaFoldDB" id="A0A0C9SY89"/>
<evidence type="ECO:0000256" key="1">
    <source>
        <dbReference type="SAM" id="MobiDB-lite"/>
    </source>
</evidence>
<reference evidence="2 3" key="1">
    <citation type="submission" date="2014-06" db="EMBL/GenBank/DDBJ databases">
        <authorList>
            <consortium name="DOE Joint Genome Institute"/>
            <person name="Kuo A."/>
            <person name="Kohler A."/>
            <person name="Nagy L.G."/>
            <person name="Floudas D."/>
            <person name="Copeland A."/>
            <person name="Barry K.W."/>
            <person name="Cichocki N."/>
            <person name="Veneault-Fourrey C."/>
            <person name="LaButti K."/>
            <person name="Lindquist E.A."/>
            <person name="Lipzen A."/>
            <person name="Lundell T."/>
            <person name="Morin E."/>
            <person name="Murat C."/>
            <person name="Sun H."/>
            <person name="Tunlid A."/>
            <person name="Henrissat B."/>
            <person name="Grigoriev I.V."/>
            <person name="Hibbett D.S."/>
            <person name="Martin F."/>
            <person name="Nordberg H.P."/>
            <person name="Cantor M.N."/>
            <person name="Hua S.X."/>
        </authorList>
    </citation>
    <scope>NUCLEOTIDE SEQUENCE [LARGE SCALE GENOMIC DNA]</scope>
    <source>
        <strain evidence="2 3">ATCC 200175</strain>
    </source>
</reference>
<feature type="compositionally biased region" description="Polar residues" evidence="1">
    <location>
        <begin position="36"/>
        <end position="57"/>
    </location>
</feature>
<feature type="region of interest" description="Disordered" evidence="1">
    <location>
        <begin position="36"/>
        <end position="64"/>
    </location>
</feature>
<proteinExistence type="predicted"/>
<organism evidence="2 3">
    <name type="scientific">Paxillus involutus ATCC 200175</name>
    <dbReference type="NCBI Taxonomy" id="664439"/>
    <lineage>
        <taxon>Eukaryota</taxon>
        <taxon>Fungi</taxon>
        <taxon>Dikarya</taxon>
        <taxon>Basidiomycota</taxon>
        <taxon>Agaricomycotina</taxon>
        <taxon>Agaricomycetes</taxon>
        <taxon>Agaricomycetidae</taxon>
        <taxon>Boletales</taxon>
        <taxon>Paxilineae</taxon>
        <taxon>Paxillaceae</taxon>
        <taxon>Paxillus</taxon>
    </lineage>
</organism>
<protein>
    <submittedName>
        <fullName evidence="2">Uncharacterized protein</fullName>
    </submittedName>
</protein>
<sequence>MQPLLANVQALAWQDERNPRGISVVRLSQLRTSRETSASVEATTTCSSSKRAQSTGWGSRAPERSKVCPYARTITCLVTSTSTAYNTICLGISPGVNRSCNISDS</sequence>
<name>A0A0C9SY89_PAXIN</name>
<dbReference type="EMBL" id="KN819704">
    <property type="protein sequence ID" value="KIJ08085.1"/>
    <property type="molecule type" value="Genomic_DNA"/>
</dbReference>
<dbReference type="HOGENOM" id="CLU_2237414_0_0_1"/>
<evidence type="ECO:0000313" key="3">
    <source>
        <dbReference type="Proteomes" id="UP000053647"/>
    </source>
</evidence>
<dbReference type="Proteomes" id="UP000053647">
    <property type="component" value="Unassembled WGS sequence"/>
</dbReference>
<gene>
    <name evidence="2" type="ORF">PAXINDRAFT_173098</name>
</gene>
<keyword evidence="3" id="KW-1185">Reference proteome</keyword>